<protein>
    <submittedName>
        <fullName evidence="1">(northern house mosquito) hypothetical protein</fullName>
    </submittedName>
</protein>
<evidence type="ECO:0000313" key="1">
    <source>
        <dbReference type="EMBL" id="CAG6458576.1"/>
    </source>
</evidence>
<dbReference type="EMBL" id="HBUE01035574">
    <property type="protein sequence ID" value="CAG6458576.1"/>
    <property type="molecule type" value="Transcribed_RNA"/>
</dbReference>
<reference evidence="1" key="1">
    <citation type="submission" date="2021-05" db="EMBL/GenBank/DDBJ databases">
        <authorList>
            <person name="Alioto T."/>
            <person name="Alioto T."/>
            <person name="Gomez Garrido J."/>
        </authorList>
    </citation>
    <scope>NUCLEOTIDE SEQUENCE</scope>
</reference>
<dbReference type="AlphaFoldDB" id="A0A8D8F4Z0"/>
<organism evidence="1">
    <name type="scientific">Culex pipiens</name>
    <name type="common">House mosquito</name>
    <dbReference type="NCBI Taxonomy" id="7175"/>
    <lineage>
        <taxon>Eukaryota</taxon>
        <taxon>Metazoa</taxon>
        <taxon>Ecdysozoa</taxon>
        <taxon>Arthropoda</taxon>
        <taxon>Hexapoda</taxon>
        <taxon>Insecta</taxon>
        <taxon>Pterygota</taxon>
        <taxon>Neoptera</taxon>
        <taxon>Endopterygota</taxon>
        <taxon>Diptera</taxon>
        <taxon>Nematocera</taxon>
        <taxon>Culicoidea</taxon>
        <taxon>Culicidae</taxon>
        <taxon>Culicinae</taxon>
        <taxon>Culicini</taxon>
        <taxon>Culex</taxon>
        <taxon>Culex</taxon>
    </lineage>
</organism>
<sequence length="100" mass="10538">MMTSEMVMIRGAGSGRGGGVMVERGCRCGHANGGLVVGQLGGPVRDERVDRSVEGASAAVGSHWGGGTTAAEVLVQRNQFHRFFAASVERAHQLNDDAWR</sequence>
<proteinExistence type="predicted"/>
<accession>A0A8D8F4Z0</accession>
<name>A0A8D8F4Z0_CULPI</name>